<feature type="compositionally biased region" description="Basic residues" evidence="1">
    <location>
        <begin position="1178"/>
        <end position="1190"/>
    </location>
</feature>
<dbReference type="SUPFAM" id="SSF53474">
    <property type="entry name" value="alpha/beta-Hydrolases"/>
    <property type="match status" value="1"/>
</dbReference>
<accession>A0ABY7FLD2</accession>
<feature type="compositionally biased region" description="Polar residues" evidence="1">
    <location>
        <begin position="1052"/>
        <end position="1062"/>
    </location>
</feature>
<evidence type="ECO:0000313" key="3">
    <source>
        <dbReference type="EMBL" id="WAR22154.1"/>
    </source>
</evidence>
<feature type="compositionally biased region" description="Polar residues" evidence="1">
    <location>
        <begin position="1111"/>
        <end position="1150"/>
    </location>
</feature>
<reference evidence="3" key="1">
    <citation type="submission" date="2022-11" db="EMBL/GenBank/DDBJ databases">
        <title>Centuries of genome instability and evolution in soft-shell clam transmissible cancer (bioRxiv).</title>
        <authorList>
            <person name="Hart S.F.M."/>
            <person name="Yonemitsu M.A."/>
            <person name="Giersch R.M."/>
            <person name="Beal B.F."/>
            <person name="Arriagada G."/>
            <person name="Davis B.W."/>
            <person name="Ostrander E.A."/>
            <person name="Goff S.P."/>
            <person name="Metzger M.J."/>
        </authorList>
    </citation>
    <scope>NUCLEOTIDE SEQUENCE</scope>
    <source>
        <strain evidence="3">MELC-2E11</strain>
        <tissue evidence="3">Siphon/mantle</tissue>
    </source>
</reference>
<protein>
    <submittedName>
        <fullName evidence="3">KANL3-like protein</fullName>
    </submittedName>
</protein>
<evidence type="ECO:0000256" key="1">
    <source>
        <dbReference type="SAM" id="MobiDB-lite"/>
    </source>
</evidence>
<name>A0ABY7FLD2_MYAAR</name>
<dbReference type="PANTHER" id="PTHR13136">
    <property type="entry name" value="TESTIS DEVELOPMENT PROTEIN PRTD"/>
    <property type="match status" value="1"/>
</dbReference>
<evidence type="ECO:0000313" key="4">
    <source>
        <dbReference type="Proteomes" id="UP001164746"/>
    </source>
</evidence>
<dbReference type="Proteomes" id="UP001164746">
    <property type="component" value="Chromosome 12"/>
</dbReference>
<feature type="region of interest" description="Disordered" evidence="1">
    <location>
        <begin position="961"/>
        <end position="983"/>
    </location>
</feature>
<dbReference type="PANTHER" id="PTHR13136:SF16">
    <property type="entry name" value="KAT8 REGULATORY NSL COMPLEX SUBUNIT 3"/>
    <property type="match status" value="1"/>
</dbReference>
<dbReference type="EMBL" id="CP111023">
    <property type="protein sequence ID" value="WAR22154.1"/>
    <property type="molecule type" value="Genomic_DNA"/>
</dbReference>
<feature type="region of interest" description="Disordered" evidence="1">
    <location>
        <begin position="1084"/>
        <end position="1190"/>
    </location>
</feature>
<feature type="region of interest" description="Disordered" evidence="1">
    <location>
        <begin position="794"/>
        <end position="850"/>
    </location>
</feature>
<organism evidence="3 4">
    <name type="scientific">Mya arenaria</name>
    <name type="common">Soft-shell clam</name>
    <dbReference type="NCBI Taxonomy" id="6604"/>
    <lineage>
        <taxon>Eukaryota</taxon>
        <taxon>Metazoa</taxon>
        <taxon>Spiralia</taxon>
        <taxon>Lophotrochozoa</taxon>
        <taxon>Mollusca</taxon>
        <taxon>Bivalvia</taxon>
        <taxon>Autobranchia</taxon>
        <taxon>Heteroconchia</taxon>
        <taxon>Euheterodonta</taxon>
        <taxon>Imparidentia</taxon>
        <taxon>Neoheterodontei</taxon>
        <taxon>Myida</taxon>
        <taxon>Myoidea</taxon>
        <taxon>Myidae</taxon>
        <taxon>Mya</taxon>
    </lineage>
</organism>
<feature type="domain" description="KANL3/Tex30 alpha/beta hydrolase-like" evidence="2">
    <location>
        <begin position="243"/>
        <end position="362"/>
    </location>
</feature>
<gene>
    <name evidence="3" type="ORF">MAR_016128</name>
</gene>
<feature type="compositionally biased region" description="Low complexity" evidence="1">
    <location>
        <begin position="1165"/>
        <end position="1176"/>
    </location>
</feature>
<dbReference type="InterPro" id="IPR046879">
    <property type="entry name" value="KANL3/Tex30_Abhydrolase"/>
</dbReference>
<feature type="compositionally biased region" description="Low complexity" evidence="1">
    <location>
        <begin position="1098"/>
        <end position="1110"/>
    </location>
</feature>
<feature type="region of interest" description="Disordered" evidence="1">
    <location>
        <begin position="1043"/>
        <end position="1062"/>
    </location>
</feature>
<dbReference type="Gene3D" id="3.40.50.1820">
    <property type="entry name" value="alpha/beta hydrolase"/>
    <property type="match status" value="1"/>
</dbReference>
<proteinExistence type="predicted"/>
<keyword evidence="4" id="KW-1185">Reference proteome</keyword>
<dbReference type="InterPro" id="IPR029058">
    <property type="entry name" value="AB_hydrolase_fold"/>
</dbReference>
<feature type="compositionally biased region" description="Polar residues" evidence="1">
    <location>
        <begin position="831"/>
        <end position="850"/>
    </location>
</feature>
<sequence length="1190" mass="126751">MAGTVMSLDIVSIDHCYSKPWSAHPDASNARPLRTLYMDKFPRNRSLEQSLPEPDIQIDVESVTPVMPVMYDTSKARSLMCEVERQVLSLHDDRGDEWEDKVNRVGWTPQQNRLFNKVNKLLVGDRLSKLANVGTKNEPIQRRNQVDKTAKRNPKLMQWLHGVLLDNLGTQALAIYLEVLQTLRTKKKLPGNPLILVAPSGPTGPNSPQTKRMRYWNNQLMGLGKVIPVMMHMINTGSGVSIAQCLEHMIVALKSHFVNRPIVLLGWNIGALVACHVALQESVSAIVCLGFPYTGVGGGRGDADDQLLDCRTPTLFVIGQHANTCSIDDIEDMREKMRAENSLVVVGGSDDNLRMSRAKKKSEGLTQIMVDKGILDEISDFLGGVLTQGAIMQESVIVDLSDISGARKTVQVQDIDSFATQTTLDGSEEGTPGRLSIAKALRARALGSSSSFDSPQSVSSVASMGSPVRIKRKYTKRKDVTKPLGIPSPRKRFRSTPTPPPMLSPVSMVQSPQSAGTLQTMACAPELSGLLQSRLPTFRIVTDERGQSRAVFATPATPTSQASTTEAPLVNLPSPAILGSLEEPPLVAYKLDDYQKKFQDPEPTAPRTTAISMEAIIRAQQASQSQAQPSTSTPISSLLSLARQIPGVSSPSSVASTIQQLLSSLARSPLPTSVISPIISSAQGLISSSHAAQSEVSGIQQISQSAGLSQIQISQSGSPLQNSVPTLMSSLAKSSAIPANSLLKRMTSVTIEQPTDLAAKAAAPKPEVHEIATQSRLMYVTPLNNQETTTIDLTEDTDDNETEVAQNSGPSANSQSSIQITVSRQGAAPSIEQSSSLPQAMSLSKHNFSNHPSTISSTKILIENPSPVKVSQPQLIASKIIAEDEASNELPQLIATKIIEKEEEPINTEPPQLSAMNLRTDNKASHGILPSSREVITVNKPIQSASAQLPKTTVTLVSTPVLSSPSVPSQSLKSSATKLDEEPHVQATLELETDKGTLKDAALPVDLTAPHSNTSRVKAAESESLSSEKNVTVTVIGGASKSSACKELSDPEMTTSQPSGSMNTMTVTVVEGTLKGSTKKEVSALASNSESSGITKQSGSKVVSKSGTTSESCAKTVTVNVTEGGSSKPSSGQAVAGVASTSETSGTPKQFTPKVAPGSAQLGDSSAKSKQASLASTRTRRIRTPKHLDL</sequence>
<dbReference type="InterPro" id="IPR026555">
    <property type="entry name" value="NSL3/Tex30"/>
</dbReference>
<feature type="compositionally biased region" description="Polar residues" evidence="1">
    <location>
        <begin position="1085"/>
        <end position="1097"/>
    </location>
</feature>
<feature type="compositionally biased region" description="Low complexity" evidence="1">
    <location>
        <begin position="961"/>
        <end position="975"/>
    </location>
</feature>
<evidence type="ECO:0000259" key="2">
    <source>
        <dbReference type="Pfam" id="PF20408"/>
    </source>
</evidence>
<feature type="region of interest" description="Disordered" evidence="1">
    <location>
        <begin position="480"/>
        <end position="509"/>
    </location>
</feature>
<dbReference type="Pfam" id="PF20408">
    <property type="entry name" value="Abhydrolase_11"/>
    <property type="match status" value="1"/>
</dbReference>
<feature type="compositionally biased region" description="Polar residues" evidence="1">
    <location>
        <begin position="804"/>
        <end position="824"/>
    </location>
</feature>